<dbReference type="Pfam" id="PF00561">
    <property type="entry name" value="Abhydrolase_1"/>
    <property type="match status" value="1"/>
</dbReference>
<evidence type="ECO:0000313" key="3">
    <source>
        <dbReference type="EMBL" id="GII33874.1"/>
    </source>
</evidence>
<dbReference type="InterPro" id="IPR029058">
    <property type="entry name" value="AB_hydrolase_fold"/>
</dbReference>
<comment type="caution">
    <text evidence="3">The sequence shown here is derived from an EMBL/GenBank/DDBJ whole genome shotgun (WGS) entry which is preliminary data.</text>
</comment>
<proteinExistence type="predicted"/>
<dbReference type="PANTHER" id="PTHR43798">
    <property type="entry name" value="MONOACYLGLYCEROL LIPASE"/>
    <property type="match status" value="1"/>
</dbReference>
<evidence type="ECO:0000313" key="4">
    <source>
        <dbReference type="Proteomes" id="UP000650628"/>
    </source>
</evidence>
<organism evidence="3 4">
    <name type="scientific">Planotetraspora mira</name>
    <dbReference type="NCBI Taxonomy" id="58121"/>
    <lineage>
        <taxon>Bacteria</taxon>
        <taxon>Bacillati</taxon>
        <taxon>Actinomycetota</taxon>
        <taxon>Actinomycetes</taxon>
        <taxon>Streptosporangiales</taxon>
        <taxon>Streptosporangiaceae</taxon>
        <taxon>Planotetraspora</taxon>
    </lineage>
</organism>
<dbReference type="PRINTS" id="PR00111">
    <property type="entry name" value="ABHYDROLASE"/>
</dbReference>
<protein>
    <recommendedName>
        <fullName evidence="2">AB hydrolase-1 domain-containing protein</fullName>
    </recommendedName>
</protein>
<dbReference type="Gene3D" id="3.40.50.1820">
    <property type="entry name" value="alpha/beta hydrolase"/>
    <property type="match status" value="1"/>
</dbReference>
<keyword evidence="4" id="KW-1185">Reference proteome</keyword>
<name>A0A8J3XB54_9ACTN</name>
<accession>A0A8J3XB54</accession>
<dbReference type="SUPFAM" id="SSF53474">
    <property type="entry name" value="alpha/beta-Hydrolases"/>
    <property type="match status" value="1"/>
</dbReference>
<gene>
    <name evidence="3" type="ORF">Pmi06nite_73160</name>
</gene>
<dbReference type="EMBL" id="BOOO01000043">
    <property type="protein sequence ID" value="GII33874.1"/>
    <property type="molecule type" value="Genomic_DNA"/>
</dbReference>
<keyword evidence="1" id="KW-0378">Hydrolase</keyword>
<sequence>MNVAVAAGVTIRYDDFGPPDGIPVLVVHGHPFNRSMWAPQVAALARAGYRVIAPDLRGYGDSDVVPGKTLLSDFANDLRALLDHLARPRAVVVGLSMGGQIAMEFHRLYPRRVSALVLADTSPIGETDEGKAFRSALADRLLAEGMGGYAAEVIDKMIAPHHVGGLPEVAEHVLGMMRSTSPEGAAAALRGRAERPDYCETLRTVRVPTLIVVGADDLYTPVEQAELMHTLVAGSALAVIDDAAHLPNLEQPERFNAALLRFLDAHRSTLTPPHPLLGYLLDAVDGRFPPVNGGVTVLPGLPGGLECSVAFTGHAVVATTLAAVDVHVHQPDGFGGSLAPDFLRALAGPTGWIGVIDATLVHRGTGGTPRLQPLADADDHPRVRHARELRTQVRTFGDDRGLVTLAAGLAGRAELSIELRRPQDGSHGHGRSLITDALTLVPDGEPIFAAVSPGNARSLRAFLAAGFNPVGAEVILRPDPARA</sequence>
<evidence type="ECO:0000259" key="2">
    <source>
        <dbReference type="Pfam" id="PF00561"/>
    </source>
</evidence>
<dbReference type="InterPro" id="IPR000639">
    <property type="entry name" value="Epox_hydrolase-like"/>
</dbReference>
<feature type="domain" description="AB hydrolase-1" evidence="2">
    <location>
        <begin position="23"/>
        <end position="251"/>
    </location>
</feature>
<dbReference type="Proteomes" id="UP000650628">
    <property type="component" value="Unassembled WGS sequence"/>
</dbReference>
<reference evidence="3 4" key="1">
    <citation type="submission" date="2021-01" db="EMBL/GenBank/DDBJ databases">
        <title>Whole genome shotgun sequence of Planotetraspora mira NBRC 15435.</title>
        <authorList>
            <person name="Komaki H."/>
            <person name="Tamura T."/>
        </authorList>
    </citation>
    <scope>NUCLEOTIDE SEQUENCE [LARGE SCALE GENOMIC DNA]</scope>
    <source>
        <strain evidence="3 4">NBRC 15435</strain>
    </source>
</reference>
<dbReference type="InterPro" id="IPR000073">
    <property type="entry name" value="AB_hydrolase_1"/>
</dbReference>
<evidence type="ECO:0000256" key="1">
    <source>
        <dbReference type="ARBA" id="ARBA00022801"/>
    </source>
</evidence>
<dbReference type="PRINTS" id="PR00412">
    <property type="entry name" value="EPOXHYDRLASE"/>
</dbReference>
<dbReference type="GO" id="GO:0016787">
    <property type="term" value="F:hydrolase activity"/>
    <property type="evidence" value="ECO:0007669"/>
    <property type="project" value="UniProtKB-KW"/>
</dbReference>
<dbReference type="AlphaFoldDB" id="A0A8J3XB54"/>
<dbReference type="GO" id="GO:0016020">
    <property type="term" value="C:membrane"/>
    <property type="evidence" value="ECO:0007669"/>
    <property type="project" value="TreeGrafter"/>
</dbReference>
<dbReference type="PANTHER" id="PTHR43798:SF31">
    <property type="entry name" value="AB HYDROLASE SUPERFAMILY PROTEIN YCLE"/>
    <property type="match status" value="1"/>
</dbReference>
<dbReference type="InterPro" id="IPR050266">
    <property type="entry name" value="AB_hydrolase_sf"/>
</dbReference>
<dbReference type="RefSeq" id="WP_308442556.1">
    <property type="nucleotide sequence ID" value="NZ_BOOO01000043.1"/>
</dbReference>